<gene>
    <name evidence="7" type="ORF">ACFWOQ_22855</name>
</gene>
<evidence type="ECO:0000256" key="2">
    <source>
        <dbReference type="ARBA" id="ARBA00023012"/>
    </source>
</evidence>
<evidence type="ECO:0000313" key="7">
    <source>
        <dbReference type="EMBL" id="MFD4825410.1"/>
    </source>
</evidence>
<protein>
    <submittedName>
        <fullName evidence="7">BTAD domain-containing putative transcriptional regulator</fullName>
    </submittedName>
</protein>
<feature type="compositionally biased region" description="Low complexity" evidence="5">
    <location>
        <begin position="342"/>
        <end position="352"/>
    </location>
</feature>
<evidence type="ECO:0000256" key="5">
    <source>
        <dbReference type="SAM" id="MobiDB-lite"/>
    </source>
</evidence>
<feature type="domain" description="OmpR/PhoB-type" evidence="6">
    <location>
        <begin position="11"/>
        <end position="108"/>
    </location>
</feature>
<dbReference type="Proteomes" id="UP001598352">
    <property type="component" value="Unassembled WGS sequence"/>
</dbReference>
<dbReference type="PROSITE" id="PS51755">
    <property type="entry name" value="OMPR_PHOB"/>
    <property type="match status" value="1"/>
</dbReference>
<dbReference type="InterPro" id="IPR005158">
    <property type="entry name" value="BTAD"/>
</dbReference>
<dbReference type="SUPFAM" id="SSF48452">
    <property type="entry name" value="TPR-like"/>
    <property type="match status" value="2"/>
</dbReference>
<evidence type="ECO:0000256" key="3">
    <source>
        <dbReference type="ARBA" id="ARBA00023125"/>
    </source>
</evidence>
<dbReference type="InterPro" id="IPR027417">
    <property type="entry name" value="P-loop_NTPase"/>
</dbReference>
<keyword evidence="3 4" id="KW-0238">DNA-binding</keyword>
<dbReference type="Pfam" id="PF00486">
    <property type="entry name" value="Trans_reg_C"/>
    <property type="match status" value="1"/>
</dbReference>
<dbReference type="PANTHER" id="PTHR47691">
    <property type="entry name" value="REGULATOR-RELATED"/>
    <property type="match status" value="1"/>
</dbReference>
<dbReference type="Pfam" id="PF03704">
    <property type="entry name" value="BTAD"/>
    <property type="match status" value="1"/>
</dbReference>
<dbReference type="SMART" id="SM00862">
    <property type="entry name" value="Trans_reg_C"/>
    <property type="match status" value="1"/>
</dbReference>
<organism evidence="7 8">
    <name type="scientific">Streptomyces rubiginosohelvolus</name>
    <dbReference type="NCBI Taxonomy" id="67362"/>
    <lineage>
        <taxon>Bacteria</taxon>
        <taxon>Bacillati</taxon>
        <taxon>Actinomycetota</taxon>
        <taxon>Actinomycetes</taxon>
        <taxon>Kitasatosporales</taxon>
        <taxon>Streptomycetaceae</taxon>
        <taxon>Streptomyces</taxon>
    </lineage>
</organism>
<evidence type="ECO:0000256" key="4">
    <source>
        <dbReference type="PROSITE-ProRule" id="PRU01091"/>
    </source>
</evidence>
<dbReference type="Gene3D" id="1.10.10.10">
    <property type="entry name" value="Winged helix-like DNA-binding domain superfamily/Winged helix DNA-binding domain"/>
    <property type="match status" value="1"/>
</dbReference>
<accession>A0ABW6F512</accession>
<dbReference type="Gene3D" id="3.40.50.300">
    <property type="entry name" value="P-loop containing nucleotide triphosphate hydrolases"/>
    <property type="match status" value="1"/>
</dbReference>
<dbReference type="InterPro" id="IPR011990">
    <property type="entry name" value="TPR-like_helical_dom_sf"/>
</dbReference>
<evidence type="ECO:0000259" key="6">
    <source>
        <dbReference type="PROSITE" id="PS51755"/>
    </source>
</evidence>
<evidence type="ECO:0000256" key="1">
    <source>
        <dbReference type="ARBA" id="ARBA00005820"/>
    </source>
</evidence>
<dbReference type="CDD" id="cd15831">
    <property type="entry name" value="BTAD"/>
    <property type="match status" value="1"/>
</dbReference>
<dbReference type="InterPro" id="IPR001867">
    <property type="entry name" value="OmpR/PhoB-type_DNA-bd"/>
</dbReference>
<feature type="region of interest" description="Disordered" evidence="5">
    <location>
        <begin position="257"/>
        <end position="388"/>
    </location>
</feature>
<name>A0ABW6F512_9ACTN</name>
<comment type="similarity">
    <text evidence="1">Belongs to the AfsR/DnrI/RedD regulatory family.</text>
</comment>
<sequence>MEFHPVNARPPSVTDNGPVHYCVLGTTRALRDDGTAVTLGGARLRALLTVLALRPGRTVPAGVLVDEVWDGDPPADAAGALQALIGRLRRALGHSAVESVAGGYRLAAPPDAVDLHRFERLAGEGNRALENGDAADALAVLGEALALWSGPALADLPDSTAAASRWEARRLDARRAALGALLALGRPGEALPELAVLCDAHPLDEPLQVLRIRALRDAGRPAEALAAYEEVRTLLDDRLGTAPGPALRALHAELLHPEPFPQPSGAPAPGSYARGAGEPATRSAPDHAGGAAPKPGPRTGARLSAPDGAEEPTPHSQPTPGPGGPAASGGQAAPEDPASTDGPAAFGGPAPAHSRPDVGGPAVLGDPASPGGRPALGSPAPAAYPPAPGNLRARLTSFVGRDTDMAALREDLGRARLVTLLGPGGAGKTRLSQETAEAAAHAWPDGVWLAELAPVDDPDTVPEAVLTALGARETVLRGAGAEELRATDRTAADPLVRLTEHCAPRSMLLLLDNCEHVIGGAAALADQLLSHCPRLTILATSREPLGVPGEFVRPVDPLPDPMALRLLAERGAAARPGFRTDADEATAAACAEICRRLDGLPLAIELAAARLRMLTPRQIADRLDDRFRLLTNGSRTVLPRQQTLRAVVDWSWDLLDDTERAVLRRLSVFAGGCSLAAAEEVCALPAGPGGPAVDSLDVAALLGSLVDKSLVVAAPGDDGEMRYRLLETVGEYAAERLAEAGEREAVERRHLVHFRELARITGPRVRGSGQREAIAVLQREYENLRTALRHAVTARDEHEALCIVLSMAWYWMLRDLRSDAGQWSASVAALGPDPFAAPGVRAPALLEHPIDRPPPMDDDQLAEARRGAALLQLAGVDDAISTWSSPEGKERLRIIADTYRPGMPQTCRLPGTLWLFANMIAGDEDRLNTVLDETVRASRVHGGEWELGSALHTRANIRSNSPERVADARADADESLEIYTRLGDDWGAAEALAARGEANERAGRFLAALDDYREAVEYARKIGAQSQAALLRARYAGSLIELERLQEAEAILRDVIENGRHLSHEALPMARMHLAFVLGLQGQVDEARQQTHLVREDFKDRDVAIFGGFVHGVLAWLDNLDGDHVSALSNALTALESAREPLSMMVAPQMPSAYVTAMAQAIAGFEGADAARDAVRLLGFQERLLPEGHVPTVMERRNWALTEQAARDRLGDGAVYTAAYEQGGGLTFDEATALAETYRRAHSSA</sequence>
<dbReference type="InterPro" id="IPR016032">
    <property type="entry name" value="Sig_transdc_resp-reg_C-effctor"/>
</dbReference>
<keyword evidence="2" id="KW-0902">Two-component regulatory system</keyword>
<dbReference type="InterPro" id="IPR058852">
    <property type="entry name" value="HTH_77"/>
</dbReference>
<feature type="DNA-binding region" description="OmpR/PhoB-type" evidence="4">
    <location>
        <begin position="11"/>
        <end position="108"/>
    </location>
</feature>
<dbReference type="PANTHER" id="PTHR47691:SF3">
    <property type="entry name" value="HTH-TYPE TRANSCRIPTIONAL REGULATOR RV0890C-RELATED"/>
    <property type="match status" value="1"/>
</dbReference>
<dbReference type="RefSeq" id="WP_382775443.1">
    <property type="nucleotide sequence ID" value="NZ_JBHXKZ010000020.1"/>
</dbReference>
<reference evidence="7 8" key="1">
    <citation type="submission" date="2024-09" db="EMBL/GenBank/DDBJ databases">
        <title>The Natural Products Discovery Center: Release of the First 8490 Sequenced Strains for Exploring Actinobacteria Biosynthetic Diversity.</title>
        <authorList>
            <person name="Kalkreuter E."/>
            <person name="Kautsar S.A."/>
            <person name="Yang D."/>
            <person name="Bader C.D."/>
            <person name="Teijaro C.N."/>
            <person name="Fluegel L."/>
            <person name="Davis C.M."/>
            <person name="Simpson J.R."/>
            <person name="Lauterbach L."/>
            <person name="Steele A.D."/>
            <person name="Gui C."/>
            <person name="Meng S."/>
            <person name="Li G."/>
            <person name="Viehrig K."/>
            <person name="Ye F."/>
            <person name="Su P."/>
            <person name="Kiefer A.F."/>
            <person name="Nichols A."/>
            <person name="Cepeda A.J."/>
            <person name="Yan W."/>
            <person name="Fan B."/>
            <person name="Jiang Y."/>
            <person name="Adhikari A."/>
            <person name="Zheng C.-J."/>
            <person name="Schuster L."/>
            <person name="Cowan T.M."/>
            <person name="Smanski M.J."/>
            <person name="Chevrette M.G."/>
            <person name="De Carvalho L.P.S."/>
            <person name="Shen B."/>
        </authorList>
    </citation>
    <scope>NUCLEOTIDE SEQUENCE [LARGE SCALE GENOMIC DNA]</scope>
    <source>
        <strain evidence="7 8">NPDC058428</strain>
    </source>
</reference>
<dbReference type="SUPFAM" id="SSF52540">
    <property type="entry name" value="P-loop containing nucleoside triphosphate hydrolases"/>
    <property type="match status" value="1"/>
</dbReference>
<dbReference type="InterPro" id="IPR036388">
    <property type="entry name" value="WH-like_DNA-bd_sf"/>
</dbReference>
<dbReference type="Pfam" id="PF25872">
    <property type="entry name" value="HTH_77"/>
    <property type="match status" value="1"/>
</dbReference>
<evidence type="ECO:0000313" key="8">
    <source>
        <dbReference type="Proteomes" id="UP001598352"/>
    </source>
</evidence>
<dbReference type="SMART" id="SM01043">
    <property type="entry name" value="BTAD"/>
    <property type="match status" value="1"/>
</dbReference>
<dbReference type="EMBL" id="JBHXKZ010000020">
    <property type="protein sequence ID" value="MFD4825410.1"/>
    <property type="molecule type" value="Genomic_DNA"/>
</dbReference>
<dbReference type="Gene3D" id="1.25.40.10">
    <property type="entry name" value="Tetratricopeptide repeat domain"/>
    <property type="match status" value="2"/>
</dbReference>
<proteinExistence type="inferred from homology"/>
<dbReference type="SUPFAM" id="SSF46894">
    <property type="entry name" value="C-terminal effector domain of the bipartite response regulators"/>
    <property type="match status" value="1"/>
</dbReference>
<keyword evidence="8" id="KW-1185">Reference proteome</keyword>
<comment type="caution">
    <text evidence="7">The sequence shown here is derived from an EMBL/GenBank/DDBJ whole genome shotgun (WGS) entry which is preliminary data.</text>
</comment>